<protein>
    <recommendedName>
        <fullName evidence="8">Major facilitator superfamily (MFS) profile domain-containing protein</fullName>
    </recommendedName>
</protein>
<evidence type="ECO:0000256" key="1">
    <source>
        <dbReference type="ARBA" id="ARBA00004141"/>
    </source>
</evidence>
<evidence type="ECO:0000256" key="4">
    <source>
        <dbReference type="ARBA" id="ARBA00023136"/>
    </source>
</evidence>
<dbReference type="PANTHER" id="PTHR42718:SF10">
    <property type="entry name" value="TRANSPORTER, PUTATIVE (AFU_ORTHOLOGUE AFUA_8G06760)-RELATED"/>
    <property type="match status" value="1"/>
</dbReference>
<keyword evidence="3 5" id="KW-1133">Transmembrane helix</keyword>
<evidence type="ECO:0000313" key="7">
    <source>
        <dbReference type="Proteomes" id="UP000053593"/>
    </source>
</evidence>
<dbReference type="EMBL" id="KN834855">
    <property type="protein sequence ID" value="KIK51770.1"/>
    <property type="molecule type" value="Genomic_DNA"/>
</dbReference>
<dbReference type="AlphaFoldDB" id="A0A0D0ANE0"/>
<dbReference type="PANTHER" id="PTHR42718">
    <property type="entry name" value="MAJOR FACILITATOR SUPERFAMILY MULTIDRUG TRANSPORTER MFSC"/>
    <property type="match status" value="1"/>
</dbReference>
<keyword evidence="2 5" id="KW-0812">Transmembrane</keyword>
<evidence type="ECO:0000256" key="5">
    <source>
        <dbReference type="SAM" id="Phobius"/>
    </source>
</evidence>
<accession>A0A0D0ANE0</accession>
<feature type="transmembrane region" description="Helical" evidence="5">
    <location>
        <begin position="55"/>
        <end position="71"/>
    </location>
</feature>
<comment type="subcellular location">
    <subcellularLocation>
        <location evidence="1">Membrane</location>
        <topology evidence="1">Multi-pass membrane protein</topology>
    </subcellularLocation>
</comment>
<dbReference type="Proteomes" id="UP000053593">
    <property type="component" value="Unassembled WGS sequence"/>
</dbReference>
<feature type="transmembrane region" description="Helical" evidence="5">
    <location>
        <begin position="12"/>
        <end position="35"/>
    </location>
</feature>
<dbReference type="OrthoDB" id="3039794at2759"/>
<dbReference type="Gene3D" id="1.20.1720.10">
    <property type="entry name" value="Multidrug resistance protein D"/>
    <property type="match status" value="1"/>
</dbReference>
<dbReference type="InterPro" id="IPR036259">
    <property type="entry name" value="MFS_trans_sf"/>
</dbReference>
<sequence>MATRGSQLKDGFMILSVSGVTTLNTFLSGALTVALPTIGHDLNFSQSALQWPVNGYNLAYGCTLLLFGRLGDTWRTKHVSRWFILVLPMEHCSSRPLI</sequence>
<dbReference type="SUPFAM" id="SSF103473">
    <property type="entry name" value="MFS general substrate transporter"/>
    <property type="match status" value="1"/>
</dbReference>
<keyword evidence="4 5" id="KW-0472">Membrane</keyword>
<dbReference type="HOGENOM" id="CLU_2333818_0_0_1"/>
<dbReference type="GO" id="GO:0016020">
    <property type="term" value="C:membrane"/>
    <property type="evidence" value="ECO:0007669"/>
    <property type="project" value="UniProtKB-SubCell"/>
</dbReference>
<proteinExistence type="predicted"/>
<name>A0A0D0ANE0_9AGAR</name>
<evidence type="ECO:0000256" key="2">
    <source>
        <dbReference type="ARBA" id="ARBA00022692"/>
    </source>
</evidence>
<gene>
    <name evidence="6" type="ORF">GYMLUDRAFT_50329</name>
</gene>
<reference evidence="6 7" key="1">
    <citation type="submission" date="2014-04" db="EMBL/GenBank/DDBJ databases">
        <title>Evolutionary Origins and Diversification of the Mycorrhizal Mutualists.</title>
        <authorList>
            <consortium name="DOE Joint Genome Institute"/>
            <consortium name="Mycorrhizal Genomics Consortium"/>
            <person name="Kohler A."/>
            <person name="Kuo A."/>
            <person name="Nagy L.G."/>
            <person name="Floudas D."/>
            <person name="Copeland A."/>
            <person name="Barry K.W."/>
            <person name="Cichocki N."/>
            <person name="Veneault-Fourrey C."/>
            <person name="LaButti K."/>
            <person name="Lindquist E.A."/>
            <person name="Lipzen A."/>
            <person name="Lundell T."/>
            <person name="Morin E."/>
            <person name="Murat C."/>
            <person name="Riley R."/>
            <person name="Ohm R."/>
            <person name="Sun H."/>
            <person name="Tunlid A."/>
            <person name="Henrissat B."/>
            <person name="Grigoriev I.V."/>
            <person name="Hibbett D.S."/>
            <person name="Martin F."/>
        </authorList>
    </citation>
    <scope>NUCLEOTIDE SEQUENCE [LARGE SCALE GENOMIC DNA]</scope>
    <source>
        <strain evidence="6 7">FD-317 M1</strain>
    </source>
</reference>
<organism evidence="6 7">
    <name type="scientific">Collybiopsis luxurians FD-317 M1</name>
    <dbReference type="NCBI Taxonomy" id="944289"/>
    <lineage>
        <taxon>Eukaryota</taxon>
        <taxon>Fungi</taxon>
        <taxon>Dikarya</taxon>
        <taxon>Basidiomycota</taxon>
        <taxon>Agaricomycotina</taxon>
        <taxon>Agaricomycetes</taxon>
        <taxon>Agaricomycetidae</taxon>
        <taxon>Agaricales</taxon>
        <taxon>Marasmiineae</taxon>
        <taxon>Omphalotaceae</taxon>
        <taxon>Collybiopsis</taxon>
        <taxon>Collybiopsis luxurians</taxon>
    </lineage>
</organism>
<evidence type="ECO:0008006" key="8">
    <source>
        <dbReference type="Google" id="ProtNLM"/>
    </source>
</evidence>
<evidence type="ECO:0000313" key="6">
    <source>
        <dbReference type="EMBL" id="KIK51770.1"/>
    </source>
</evidence>
<evidence type="ECO:0000256" key="3">
    <source>
        <dbReference type="ARBA" id="ARBA00022989"/>
    </source>
</evidence>
<keyword evidence="7" id="KW-1185">Reference proteome</keyword>